<organism evidence="6 7">
    <name type="scientific">Devosia insulae DS-56</name>
    <dbReference type="NCBI Taxonomy" id="1116389"/>
    <lineage>
        <taxon>Bacteria</taxon>
        <taxon>Pseudomonadati</taxon>
        <taxon>Pseudomonadota</taxon>
        <taxon>Alphaproteobacteria</taxon>
        <taxon>Hyphomicrobiales</taxon>
        <taxon>Devosiaceae</taxon>
        <taxon>Devosia</taxon>
    </lineage>
</organism>
<dbReference type="PANTHER" id="PTHR33337">
    <property type="entry name" value="GFA DOMAIN-CONTAINING PROTEIN"/>
    <property type="match status" value="1"/>
</dbReference>
<protein>
    <recommendedName>
        <fullName evidence="5">CENP-V/GFA domain-containing protein</fullName>
    </recommendedName>
</protein>
<dbReference type="PANTHER" id="PTHR33337:SF40">
    <property type="entry name" value="CENP-V_GFA DOMAIN-CONTAINING PROTEIN-RELATED"/>
    <property type="match status" value="1"/>
</dbReference>
<evidence type="ECO:0000256" key="2">
    <source>
        <dbReference type="ARBA" id="ARBA00022723"/>
    </source>
</evidence>
<keyword evidence="2" id="KW-0479">Metal-binding</keyword>
<comment type="similarity">
    <text evidence="1">Belongs to the Gfa family.</text>
</comment>
<dbReference type="EMBL" id="LAJE02000219">
    <property type="protein sequence ID" value="OEO30276.1"/>
    <property type="molecule type" value="Genomic_DNA"/>
</dbReference>
<evidence type="ECO:0000313" key="6">
    <source>
        <dbReference type="EMBL" id="OEO30276.1"/>
    </source>
</evidence>
<evidence type="ECO:0000313" key="7">
    <source>
        <dbReference type="Proteomes" id="UP000095463"/>
    </source>
</evidence>
<dbReference type="RefSeq" id="WP_069910482.1">
    <property type="nucleotide sequence ID" value="NZ_LAJE02000219.1"/>
</dbReference>
<dbReference type="Gene3D" id="3.90.1590.10">
    <property type="entry name" value="glutathione-dependent formaldehyde- activating enzyme (gfa)"/>
    <property type="match status" value="1"/>
</dbReference>
<dbReference type="GO" id="GO:0046872">
    <property type="term" value="F:metal ion binding"/>
    <property type="evidence" value="ECO:0007669"/>
    <property type="project" value="UniProtKB-KW"/>
</dbReference>
<gene>
    <name evidence="6" type="ORF">VW23_022035</name>
</gene>
<dbReference type="Pfam" id="PF04828">
    <property type="entry name" value="GFA"/>
    <property type="match status" value="1"/>
</dbReference>
<dbReference type="Proteomes" id="UP000095463">
    <property type="component" value="Unassembled WGS sequence"/>
</dbReference>
<name>A0A1E5XNU2_9HYPH</name>
<feature type="domain" description="CENP-V/GFA" evidence="5">
    <location>
        <begin position="11"/>
        <end position="114"/>
    </location>
</feature>
<sequence length="157" mass="17108">MTEIALPAFPVEGGCICGAVRYRITGAPLAVYNCHCRDCQRLSGATHSMSMPIARDRLQHLRGELVAHDKPADSGRTVRMLACARCGTKLWNEPLASPAMLVVKPGTLDDPSWALPIGNIWTASRLPWAVIDETQVNFPGQPPDRQPLYDAWSAATT</sequence>
<dbReference type="InterPro" id="IPR006913">
    <property type="entry name" value="CENP-V/GFA"/>
</dbReference>
<comment type="caution">
    <text evidence="6">The sequence shown here is derived from an EMBL/GenBank/DDBJ whole genome shotgun (WGS) entry which is preliminary data.</text>
</comment>
<dbReference type="PROSITE" id="PS51891">
    <property type="entry name" value="CENP_V_GFA"/>
    <property type="match status" value="1"/>
</dbReference>
<reference evidence="6 7" key="1">
    <citation type="journal article" date="2015" name="Genome Announc.">
        <title>Genome Assemblies of Three Soil-Associated Devosia species: D. insulae, D. limi, and D. soli.</title>
        <authorList>
            <person name="Hassan Y.I."/>
            <person name="Lepp D."/>
            <person name="Zhou T."/>
        </authorList>
    </citation>
    <scope>NUCLEOTIDE SEQUENCE [LARGE SCALE GENOMIC DNA]</scope>
    <source>
        <strain evidence="6 7">DS-56</strain>
    </source>
</reference>
<dbReference type="InterPro" id="IPR011057">
    <property type="entry name" value="Mss4-like_sf"/>
</dbReference>
<dbReference type="AlphaFoldDB" id="A0A1E5XNU2"/>
<evidence type="ECO:0000256" key="4">
    <source>
        <dbReference type="ARBA" id="ARBA00023239"/>
    </source>
</evidence>
<dbReference type="OrthoDB" id="9807246at2"/>
<keyword evidence="4" id="KW-0456">Lyase</keyword>
<keyword evidence="7" id="KW-1185">Reference proteome</keyword>
<dbReference type="SUPFAM" id="SSF51316">
    <property type="entry name" value="Mss4-like"/>
    <property type="match status" value="1"/>
</dbReference>
<evidence type="ECO:0000259" key="5">
    <source>
        <dbReference type="PROSITE" id="PS51891"/>
    </source>
</evidence>
<evidence type="ECO:0000256" key="1">
    <source>
        <dbReference type="ARBA" id="ARBA00005495"/>
    </source>
</evidence>
<evidence type="ECO:0000256" key="3">
    <source>
        <dbReference type="ARBA" id="ARBA00022833"/>
    </source>
</evidence>
<accession>A0A1E5XNU2</accession>
<keyword evidence="3" id="KW-0862">Zinc</keyword>
<proteinExistence type="inferred from homology"/>
<dbReference type="GO" id="GO:0016846">
    <property type="term" value="F:carbon-sulfur lyase activity"/>
    <property type="evidence" value="ECO:0007669"/>
    <property type="project" value="InterPro"/>
</dbReference>